<proteinExistence type="predicted"/>
<dbReference type="AlphaFoldDB" id="A0A125U064"/>
<evidence type="ECO:0000313" key="2">
    <source>
        <dbReference type="Proteomes" id="UP000023435"/>
    </source>
</evidence>
<reference evidence="1 2" key="1">
    <citation type="journal article" date="2014" name="Genome Announc.">
        <title>Draft Genome Sequence of Lysobacter capsici AZ78, a Bacterium Antagonistic to Plant-Pathogenic Oomycetes.</title>
        <authorList>
            <person name="Puopolo G."/>
            <person name="Sonego P."/>
            <person name="Engelen K."/>
            <person name="Pertot I."/>
        </authorList>
    </citation>
    <scope>NUCLEOTIDE SEQUENCE [LARGE SCALE GENOMIC DNA]</scope>
    <source>
        <strain evidence="1 2">AZ78</strain>
    </source>
</reference>
<sequence>MSVYWKDIETDAGRWFGLALECREDDGGHRKPALRLESGHNARIRLVQDRADGGEPVTRFWATPLSDYYGVHLLRSDAPVESPVPASALDSAVVERHAALPQPQRLASWSRVFAQALGEGPASFLHAGPWMFIGARPLADAWKFEAGKLRLNHWHWPISGVRDALRADPVFFIDWGGQHPIDQLLNLRAPSPPDDGRVKWWRKKAREGALPPILLWRLDCLQAYVIVDGHDRLQAALLEDRPPDFLVACLAHEQPVARDPVSQQAMMASLERHASEVALKVPGRTAIATDSLNTTLISAFDDRPIVVPRTYAWASWRPESEWLAEVEARLAELGRSELFCEFDERY</sequence>
<dbReference type="RefSeq" id="WP_060410650.1">
    <property type="nucleotide sequence ID" value="NZ_JAJA02000002.1"/>
</dbReference>
<dbReference type="Proteomes" id="UP000023435">
    <property type="component" value="Unassembled WGS sequence"/>
</dbReference>
<gene>
    <name evidence="1" type="ORF">AZ78_5085</name>
</gene>
<evidence type="ECO:0000313" key="1">
    <source>
        <dbReference type="EMBL" id="KWS02418.1"/>
    </source>
</evidence>
<dbReference type="OrthoDB" id="1490466at2"/>
<accession>A0A125U064</accession>
<keyword evidence="2" id="KW-1185">Reference proteome</keyword>
<protein>
    <submittedName>
        <fullName evidence="1">Uncharacterized protein</fullName>
    </submittedName>
</protein>
<comment type="caution">
    <text evidence="1">The sequence shown here is derived from an EMBL/GenBank/DDBJ whole genome shotgun (WGS) entry which is preliminary data.</text>
</comment>
<name>A0A125U064_9GAMM</name>
<dbReference type="EMBL" id="JAJA02000002">
    <property type="protein sequence ID" value="KWS02418.1"/>
    <property type="molecule type" value="Genomic_DNA"/>
</dbReference>
<organism evidence="1 2">
    <name type="scientific">Lysobacter capsici AZ78</name>
    <dbReference type="NCBI Taxonomy" id="1444315"/>
    <lineage>
        <taxon>Bacteria</taxon>
        <taxon>Pseudomonadati</taxon>
        <taxon>Pseudomonadota</taxon>
        <taxon>Gammaproteobacteria</taxon>
        <taxon>Lysobacterales</taxon>
        <taxon>Lysobacteraceae</taxon>
        <taxon>Lysobacter</taxon>
    </lineage>
</organism>